<dbReference type="InterPro" id="IPR037507">
    <property type="entry name" value="Ribosomal_mL59"/>
</dbReference>
<dbReference type="GO" id="GO:0005762">
    <property type="term" value="C:mitochondrial large ribosomal subunit"/>
    <property type="evidence" value="ECO:0007669"/>
    <property type="project" value="InterPro"/>
</dbReference>
<proteinExistence type="predicted"/>
<dbReference type="VEuPathDB" id="FungiDB:PNEG_02216"/>
<dbReference type="OrthoDB" id="18529at2759"/>
<dbReference type="GO" id="GO:0003735">
    <property type="term" value="F:structural constituent of ribosome"/>
    <property type="evidence" value="ECO:0007669"/>
    <property type="project" value="InterPro"/>
</dbReference>
<dbReference type="PANTHER" id="PTHR28041">
    <property type="entry name" value="54S RIBOSOMAL PROTEIN L25, MITOCHONDRIAL"/>
    <property type="match status" value="1"/>
</dbReference>
<dbReference type="STRING" id="1069680.M7NQU5"/>
<dbReference type="EMBL" id="AFWA02000012">
    <property type="protein sequence ID" value="EMR09632.1"/>
    <property type="molecule type" value="Genomic_DNA"/>
</dbReference>
<dbReference type="eggNOG" id="ENOG502RS0K">
    <property type="taxonomic scope" value="Eukaryota"/>
</dbReference>
<dbReference type="GeneID" id="19895909"/>
<gene>
    <name evidence="2" type="ORF">PNEG_02216</name>
</gene>
<dbReference type="HOGENOM" id="CLU_1928474_0_0_1"/>
<organism evidence="2 3">
    <name type="scientific">Pneumocystis murina (strain B123)</name>
    <name type="common">Mouse pneumocystis pneumonia agent</name>
    <name type="synonym">Pneumocystis carinii f. sp. muris</name>
    <dbReference type="NCBI Taxonomy" id="1069680"/>
    <lineage>
        <taxon>Eukaryota</taxon>
        <taxon>Fungi</taxon>
        <taxon>Dikarya</taxon>
        <taxon>Ascomycota</taxon>
        <taxon>Taphrinomycotina</taxon>
        <taxon>Pneumocystomycetes</taxon>
        <taxon>Pneumocystaceae</taxon>
        <taxon>Pneumocystis</taxon>
    </lineage>
</organism>
<dbReference type="Pfam" id="PF18126">
    <property type="entry name" value="Mitoc_mL59"/>
    <property type="match status" value="1"/>
</dbReference>
<dbReference type="PANTHER" id="PTHR28041:SF1">
    <property type="entry name" value="LARGE RIBOSOMAL SUBUNIT PROTEIN ML59"/>
    <property type="match status" value="1"/>
</dbReference>
<sequence length="131" mass="15504">MKSKSLPRLLAGFLRQFPSIKNNNSLNQDVLNPFKPIKNKITGRWKNPIYSLRQQAVLLKQAHIFGYEKFLPLKSSVIKRMRGISRWKGTKGERMRKGKAVRRIRELEMQPLRIEAWKAEKKKRSEKDIFL</sequence>
<dbReference type="RefSeq" id="XP_007874199.1">
    <property type="nucleotide sequence ID" value="XM_007876008.1"/>
</dbReference>
<evidence type="ECO:0000313" key="2">
    <source>
        <dbReference type="EMBL" id="EMR09632.1"/>
    </source>
</evidence>
<dbReference type="InterPro" id="IPR040922">
    <property type="entry name" value="Ribosomal_mL59_dom"/>
</dbReference>
<dbReference type="Proteomes" id="UP000011958">
    <property type="component" value="Unassembled WGS sequence"/>
</dbReference>
<protein>
    <recommendedName>
        <fullName evidence="1">Large ribosomal subunit protein mL59 domain-containing protein</fullName>
    </recommendedName>
</protein>
<evidence type="ECO:0000313" key="3">
    <source>
        <dbReference type="Proteomes" id="UP000011958"/>
    </source>
</evidence>
<comment type="caution">
    <text evidence="2">The sequence shown here is derived from an EMBL/GenBank/DDBJ whole genome shotgun (WGS) entry which is preliminary data.</text>
</comment>
<keyword evidence="3" id="KW-1185">Reference proteome</keyword>
<reference evidence="3" key="1">
    <citation type="journal article" date="2016" name="Nat. Commun.">
        <title>Genome analysis of three Pneumocystis species reveals adaptation mechanisms to life exclusively in mammalian hosts.</title>
        <authorList>
            <person name="Ma L."/>
            <person name="Chen Z."/>
            <person name="Huang D.W."/>
            <person name="Kutty G."/>
            <person name="Ishihara M."/>
            <person name="Wang H."/>
            <person name="Abouelleil A."/>
            <person name="Bishop L."/>
            <person name="Davey E."/>
            <person name="Deng R."/>
            <person name="Deng X."/>
            <person name="Fan L."/>
            <person name="Fantoni G."/>
            <person name="Fitzgerald M."/>
            <person name="Gogineni E."/>
            <person name="Goldberg J.M."/>
            <person name="Handley G."/>
            <person name="Hu X."/>
            <person name="Huber C."/>
            <person name="Jiao X."/>
            <person name="Jones K."/>
            <person name="Levin J.Z."/>
            <person name="Liu Y."/>
            <person name="Macdonald P."/>
            <person name="Melnikov A."/>
            <person name="Raley C."/>
            <person name="Sassi M."/>
            <person name="Sherman B.T."/>
            <person name="Song X."/>
            <person name="Sykes S."/>
            <person name="Tran B."/>
            <person name="Walsh L."/>
            <person name="Xia Y."/>
            <person name="Yang J."/>
            <person name="Young S."/>
            <person name="Zeng Q."/>
            <person name="Zheng X."/>
            <person name="Stephens R."/>
            <person name="Nusbaum C."/>
            <person name="Birren B.W."/>
            <person name="Azadi P."/>
            <person name="Lempicki R.A."/>
            <person name="Cuomo C.A."/>
            <person name="Kovacs J.A."/>
        </authorList>
    </citation>
    <scope>NUCLEOTIDE SEQUENCE [LARGE SCALE GENOMIC DNA]</scope>
    <source>
        <strain evidence="3">B123</strain>
    </source>
</reference>
<dbReference type="AlphaFoldDB" id="M7NQU5"/>
<dbReference type="OMA" id="VISKEVW"/>
<name>M7NQU5_PNEMU</name>
<feature type="domain" description="Large ribosomal subunit protein mL59" evidence="1">
    <location>
        <begin position="11"/>
        <end position="119"/>
    </location>
</feature>
<evidence type="ECO:0000259" key="1">
    <source>
        <dbReference type="Pfam" id="PF18126"/>
    </source>
</evidence>
<accession>M7NQU5</accession>